<organism evidence="4 5">
    <name type="scientific">Leifsonia virtsii</name>
    <dbReference type="NCBI Taxonomy" id="3035915"/>
    <lineage>
        <taxon>Bacteria</taxon>
        <taxon>Bacillati</taxon>
        <taxon>Actinomycetota</taxon>
        <taxon>Actinomycetes</taxon>
        <taxon>Micrococcales</taxon>
        <taxon>Microbacteriaceae</taxon>
        <taxon>Leifsonia</taxon>
    </lineage>
</organism>
<evidence type="ECO:0000313" key="4">
    <source>
        <dbReference type="EMBL" id="MDN4598867.1"/>
    </source>
</evidence>
<feature type="transmembrane region" description="Helical" evidence="2">
    <location>
        <begin position="98"/>
        <end position="118"/>
    </location>
</feature>
<dbReference type="InterPro" id="IPR019251">
    <property type="entry name" value="DUF2231_TM"/>
</dbReference>
<keyword evidence="2" id="KW-0812">Transmembrane</keyword>
<comment type="caution">
    <text evidence="4">The sequence shown here is derived from an EMBL/GenBank/DDBJ whole genome shotgun (WGS) entry which is preliminary data.</text>
</comment>
<evidence type="ECO:0000313" key="5">
    <source>
        <dbReference type="Proteomes" id="UP001174210"/>
    </source>
</evidence>
<keyword evidence="2" id="KW-1133">Transmembrane helix</keyword>
<gene>
    <name evidence="4" type="ORF">P5G59_17065</name>
</gene>
<protein>
    <submittedName>
        <fullName evidence="4">DUF2231 domain-containing protein</fullName>
    </submittedName>
</protein>
<dbReference type="EMBL" id="JAROCB010000005">
    <property type="protein sequence ID" value="MDN4598867.1"/>
    <property type="molecule type" value="Genomic_DNA"/>
</dbReference>
<reference evidence="4" key="1">
    <citation type="submission" date="2023-03" db="EMBL/GenBank/DDBJ databases">
        <title>MT1 and MT2 Draft Genomes of Novel Species.</title>
        <authorList>
            <person name="Venkateswaran K."/>
        </authorList>
    </citation>
    <scope>NUCLEOTIDE SEQUENCE</scope>
    <source>
        <strain evidence="4">F6_8S_P_1A</strain>
    </source>
</reference>
<evidence type="ECO:0000259" key="3">
    <source>
        <dbReference type="Pfam" id="PF09990"/>
    </source>
</evidence>
<feature type="compositionally biased region" description="Basic and acidic residues" evidence="1">
    <location>
        <begin position="1"/>
        <end position="10"/>
    </location>
</feature>
<dbReference type="RefSeq" id="WP_301220216.1">
    <property type="nucleotide sequence ID" value="NZ_JAROCB010000005.1"/>
</dbReference>
<sequence length="171" mass="17759">MSATESDHGFRRAKRPRSPIAGPYGHPFHATIVTIPIGAWTAAVVFDIASLLGAAPGALATGALWLVVIGVIGAVVAAVFGLLDFSQLPAGTKVRRTALWHLGFNSLAVVLFVVSAIVRAGDPDHPSVGGFILALVGILVVGVSGFLGGELAYRHGVRVADEQDQRRAYNG</sequence>
<proteinExistence type="predicted"/>
<dbReference type="Proteomes" id="UP001174210">
    <property type="component" value="Unassembled WGS sequence"/>
</dbReference>
<keyword evidence="5" id="KW-1185">Reference proteome</keyword>
<keyword evidence="2" id="KW-0472">Membrane</keyword>
<feature type="transmembrane region" description="Helical" evidence="2">
    <location>
        <begin position="21"/>
        <end position="43"/>
    </location>
</feature>
<feature type="region of interest" description="Disordered" evidence="1">
    <location>
        <begin position="1"/>
        <end position="22"/>
    </location>
</feature>
<evidence type="ECO:0000256" key="1">
    <source>
        <dbReference type="SAM" id="MobiDB-lite"/>
    </source>
</evidence>
<accession>A0ABT8J1N1</accession>
<dbReference type="Pfam" id="PF09990">
    <property type="entry name" value="DUF2231"/>
    <property type="match status" value="1"/>
</dbReference>
<feature type="transmembrane region" description="Helical" evidence="2">
    <location>
        <begin position="130"/>
        <end position="148"/>
    </location>
</feature>
<evidence type="ECO:0000256" key="2">
    <source>
        <dbReference type="SAM" id="Phobius"/>
    </source>
</evidence>
<name>A0ABT8J1N1_9MICO</name>
<feature type="transmembrane region" description="Helical" evidence="2">
    <location>
        <begin position="63"/>
        <end position="86"/>
    </location>
</feature>
<feature type="domain" description="DUF2231" evidence="3">
    <location>
        <begin position="25"/>
        <end position="160"/>
    </location>
</feature>